<accession>A0A3S0WK63</accession>
<dbReference type="AlphaFoldDB" id="A0A3S0WK63"/>
<comment type="caution">
    <text evidence="1">The sequence shown here is derived from an EMBL/GenBank/DDBJ whole genome shotgun (WGS) entry which is preliminary data.</text>
</comment>
<dbReference type="Proteomes" id="UP000278983">
    <property type="component" value="Unassembled WGS sequence"/>
</dbReference>
<dbReference type="RefSeq" id="WP_126678359.1">
    <property type="nucleotide sequence ID" value="NZ_RYYU01000001.1"/>
</dbReference>
<proteinExistence type="predicted"/>
<organism evidence="1 2">
    <name type="scientific">Prevotella koreensis</name>
    <dbReference type="NCBI Taxonomy" id="2490854"/>
    <lineage>
        <taxon>Bacteria</taxon>
        <taxon>Pseudomonadati</taxon>
        <taxon>Bacteroidota</taxon>
        <taxon>Bacteroidia</taxon>
        <taxon>Bacteroidales</taxon>
        <taxon>Prevotellaceae</taxon>
        <taxon>Prevotella</taxon>
    </lineage>
</organism>
<protein>
    <submittedName>
        <fullName evidence="1">Uncharacterized protein</fullName>
    </submittedName>
</protein>
<dbReference type="EMBL" id="RYYU01000001">
    <property type="protein sequence ID" value="RUL59189.1"/>
    <property type="molecule type" value="Genomic_DNA"/>
</dbReference>
<name>A0A3S0WK63_9BACT</name>
<sequence>MEIFERLKQENLIWDAQIAGKNKFCLAPGEEKCFTDYFSFCLNVATWPVEIETRTFFANEAELALNVFSEKCNMDDSVLTVIQESRSKLVKVSTDINDFILKQTKEQAKSAYDANNKVLANLSKLKSEINQAKGQSQFDEILKKMSTYEDCLDKSILDQQQTTLYNSLTRDFSALVSNKMSEITHHDDIKYNKKAVDSFKKAFELFKANEEKYKKSDTELYGLVSEYLFAFDARRLTNECLVYYNHVYSYIFNKLDDNGKFRFTQFSFDTPKK</sequence>
<evidence type="ECO:0000313" key="1">
    <source>
        <dbReference type="EMBL" id="RUL59189.1"/>
    </source>
</evidence>
<evidence type="ECO:0000313" key="2">
    <source>
        <dbReference type="Proteomes" id="UP000278983"/>
    </source>
</evidence>
<keyword evidence="2" id="KW-1185">Reference proteome</keyword>
<reference evidence="1 2" key="1">
    <citation type="submission" date="2018-12" db="EMBL/GenBank/DDBJ databases">
        <title>Genome sequencing of Prevotella sp. KCOM 3155 (= JS262).</title>
        <authorList>
            <person name="Kook J.-K."/>
            <person name="Park S.-N."/>
            <person name="Lim Y.K."/>
        </authorList>
    </citation>
    <scope>NUCLEOTIDE SEQUENCE [LARGE SCALE GENOMIC DNA]</scope>
    <source>
        <strain evidence="1 2">KCOM 3155</strain>
    </source>
</reference>
<gene>
    <name evidence="1" type="ORF">EHV08_05035</name>
</gene>